<name>A0A382S5F0_9ZZZZ</name>
<reference evidence="1" key="1">
    <citation type="submission" date="2018-05" db="EMBL/GenBank/DDBJ databases">
        <authorList>
            <person name="Lanie J.A."/>
            <person name="Ng W.-L."/>
            <person name="Kazmierczak K.M."/>
            <person name="Andrzejewski T.M."/>
            <person name="Davidsen T.M."/>
            <person name="Wayne K.J."/>
            <person name="Tettelin H."/>
            <person name="Glass J.I."/>
            <person name="Rusch D."/>
            <person name="Podicherti R."/>
            <person name="Tsui H.-C.T."/>
            <person name="Winkler M.E."/>
        </authorList>
    </citation>
    <scope>NUCLEOTIDE SEQUENCE</scope>
</reference>
<evidence type="ECO:0000313" key="1">
    <source>
        <dbReference type="EMBL" id="SVD04467.1"/>
    </source>
</evidence>
<dbReference type="CDD" id="cd07812">
    <property type="entry name" value="SRPBCC"/>
    <property type="match status" value="1"/>
</dbReference>
<dbReference type="InterPro" id="IPR023393">
    <property type="entry name" value="START-like_dom_sf"/>
</dbReference>
<proteinExistence type="predicted"/>
<evidence type="ECO:0008006" key="2">
    <source>
        <dbReference type="Google" id="ProtNLM"/>
    </source>
</evidence>
<dbReference type="SUPFAM" id="SSF55961">
    <property type="entry name" value="Bet v1-like"/>
    <property type="match status" value="1"/>
</dbReference>
<gene>
    <name evidence="1" type="ORF">METZ01_LOCUS357321</name>
</gene>
<dbReference type="AlphaFoldDB" id="A0A382S5F0"/>
<accession>A0A382S5F0</accession>
<dbReference type="EMBL" id="UINC01126165">
    <property type="protein sequence ID" value="SVD04467.1"/>
    <property type="molecule type" value="Genomic_DNA"/>
</dbReference>
<protein>
    <recommendedName>
        <fullName evidence="2">START domain-containing protein</fullName>
    </recommendedName>
</protein>
<dbReference type="Gene3D" id="3.30.530.20">
    <property type="match status" value="1"/>
</dbReference>
<feature type="non-terminal residue" evidence="1">
    <location>
        <position position="115"/>
    </location>
</feature>
<sequence length="115" mass="12900">MVTPALGMQRWSFINASPETVFTYLIDLPRHADWDDQTGFTVVRISDGPVVEGSFCDRERLEIFQAPILRGGVTSSQVSWIKRLTVVGCEPHQALDFETKNLYNGLSVGSEYVSF</sequence>
<organism evidence="1">
    <name type="scientific">marine metagenome</name>
    <dbReference type="NCBI Taxonomy" id="408172"/>
    <lineage>
        <taxon>unclassified sequences</taxon>
        <taxon>metagenomes</taxon>
        <taxon>ecological metagenomes</taxon>
    </lineage>
</organism>